<dbReference type="Proteomes" id="UP000325081">
    <property type="component" value="Unassembled WGS sequence"/>
</dbReference>
<name>A0A5A7QDD8_STRAF</name>
<dbReference type="AlphaFoldDB" id="A0A5A7QDD8"/>
<keyword evidence="2" id="KW-1185">Reference proteome</keyword>
<reference evidence="2" key="1">
    <citation type="journal article" date="2019" name="Curr. Biol.">
        <title>Genome Sequence of Striga asiatica Provides Insight into the Evolution of Plant Parasitism.</title>
        <authorList>
            <person name="Yoshida S."/>
            <person name="Kim S."/>
            <person name="Wafula E.K."/>
            <person name="Tanskanen J."/>
            <person name="Kim Y.M."/>
            <person name="Honaas L."/>
            <person name="Yang Z."/>
            <person name="Spallek T."/>
            <person name="Conn C.E."/>
            <person name="Ichihashi Y."/>
            <person name="Cheong K."/>
            <person name="Cui S."/>
            <person name="Der J.P."/>
            <person name="Gundlach H."/>
            <person name="Jiao Y."/>
            <person name="Hori C."/>
            <person name="Ishida J.K."/>
            <person name="Kasahara H."/>
            <person name="Kiba T."/>
            <person name="Kim M.S."/>
            <person name="Koo N."/>
            <person name="Laohavisit A."/>
            <person name="Lee Y.H."/>
            <person name="Lumba S."/>
            <person name="McCourt P."/>
            <person name="Mortimer J.C."/>
            <person name="Mutuku J.M."/>
            <person name="Nomura T."/>
            <person name="Sasaki-Sekimoto Y."/>
            <person name="Seto Y."/>
            <person name="Wang Y."/>
            <person name="Wakatake T."/>
            <person name="Sakakibara H."/>
            <person name="Demura T."/>
            <person name="Yamaguchi S."/>
            <person name="Yoneyama K."/>
            <person name="Manabe R.I."/>
            <person name="Nelson D.C."/>
            <person name="Schulman A.H."/>
            <person name="Timko M.P."/>
            <person name="dePamphilis C.W."/>
            <person name="Choi D."/>
            <person name="Shirasu K."/>
        </authorList>
    </citation>
    <scope>NUCLEOTIDE SEQUENCE [LARGE SCALE GENOMIC DNA]</scope>
    <source>
        <strain evidence="2">cv. UVA1</strain>
    </source>
</reference>
<protein>
    <submittedName>
        <fullName evidence="1">Ketol-acid reductoisomerase</fullName>
    </submittedName>
</protein>
<evidence type="ECO:0000313" key="2">
    <source>
        <dbReference type="Proteomes" id="UP000325081"/>
    </source>
</evidence>
<proteinExistence type="predicted"/>
<gene>
    <name evidence="1" type="ORF">STAS_20199</name>
</gene>
<keyword evidence="1" id="KW-0413">Isomerase</keyword>
<organism evidence="1 2">
    <name type="scientific">Striga asiatica</name>
    <name type="common">Asiatic witchweed</name>
    <name type="synonym">Buchnera asiatica</name>
    <dbReference type="NCBI Taxonomy" id="4170"/>
    <lineage>
        <taxon>Eukaryota</taxon>
        <taxon>Viridiplantae</taxon>
        <taxon>Streptophyta</taxon>
        <taxon>Embryophyta</taxon>
        <taxon>Tracheophyta</taxon>
        <taxon>Spermatophyta</taxon>
        <taxon>Magnoliopsida</taxon>
        <taxon>eudicotyledons</taxon>
        <taxon>Gunneridae</taxon>
        <taxon>Pentapetalae</taxon>
        <taxon>asterids</taxon>
        <taxon>lamiids</taxon>
        <taxon>Lamiales</taxon>
        <taxon>Orobanchaceae</taxon>
        <taxon>Buchnereae</taxon>
        <taxon>Striga</taxon>
    </lineage>
</organism>
<comment type="caution">
    <text evidence="1">The sequence shown here is derived from an EMBL/GenBank/DDBJ whole genome shotgun (WGS) entry which is preliminary data.</text>
</comment>
<accession>A0A5A7QDD8</accession>
<dbReference type="OrthoDB" id="441412at2759"/>
<dbReference type="EMBL" id="BKCP01006604">
    <property type="protein sequence ID" value="GER43353.1"/>
    <property type="molecule type" value="Genomic_DNA"/>
</dbReference>
<sequence length="278" mass="31237">MIQQQPREKASRGLVERKFAQGINPHNMLVRVVARLISRWTLVVVMQLLMSLVHRVADPSDFEETIRRCATSSDHHALEQEIQTSNRLNVKLLKTAFFGEFYQLRTQQCLSLNMTKKYNQQHTRQKKSSTAGSDLNAENIFSFSIKKHSTTESIPVGFDPSLYSVAPDNFIISLVDPTNVSRNLEGRAPNKGLADTKSLILGTLTKGGVTMTSDRTTAALCHKDRFPSRYRLEHTFTMSSFSYEYLYSKEPQSAGPNSSSSARSPKASSALFSISYFV</sequence>
<dbReference type="GO" id="GO:0016853">
    <property type="term" value="F:isomerase activity"/>
    <property type="evidence" value="ECO:0007669"/>
    <property type="project" value="UniProtKB-KW"/>
</dbReference>
<evidence type="ECO:0000313" key="1">
    <source>
        <dbReference type="EMBL" id="GER43353.1"/>
    </source>
</evidence>